<accession>A0A5B7EAQ4</accession>
<evidence type="ECO:0000313" key="2">
    <source>
        <dbReference type="Proteomes" id="UP000324222"/>
    </source>
</evidence>
<keyword evidence="2" id="KW-1185">Reference proteome</keyword>
<evidence type="ECO:0000313" key="1">
    <source>
        <dbReference type="EMBL" id="MPC29874.1"/>
    </source>
</evidence>
<comment type="caution">
    <text evidence="1">The sequence shown here is derived from an EMBL/GenBank/DDBJ whole genome shotgun (WGS) entry which is preliminary data.</text>
</comment>
<protein>
    <submittedName>
        <fullName evidence="1">Uncharacterized protein</fullName>
    </submittedName>
</protein>
<gene>
    <name evidence="1" type="ORF">E2C01_023126</name>
</gene>
<dbReference type="Proteomes" id="UP000324222">
    <property type="component" value="Unassembled WGS sequence"/>
</dbReference>
<sequence>MPFLSIPGSVGVGPSASVAEYSLTLQCQFRGCGWVWSDVLRSGLHLPHPSHTPPLSLQISLVLLRHLRDLCSAHVLHCNYLVKIGEGVGVLGEALILATQTVSSSNLPESLQVNHKECRDVVFAACQWEEDIQKQDLVAPDDALLLGLLVEPTWPLVLYQLILKTILIGQQWQSILLKVLIKRVYTLKFGERKFLRNQNLTGALV</sequence>
<dbReference type="EMBL" id="VSRR010002153">
    <property type="protein sequence ID" value="MPC29874.1"/>
    <property type="molecule type" value="Genomic_DNA"/>
</dbReference>
<proteinExistence type="predicted"/>
<name>A0A5B7EAQ4_PORTR</name>
<organism evidence="1 2">
    <name type="scientific">Portunus trituberculatus</name>
    <name type="common">Swimming crab</name>
    <name type="synonym">Neptunus trituberculatus</name>
    <dbReference type="NCBI Taxonomy" id="210409"/>
    <lineage>
        <taxon>Eukaryota</taxon>
        <taxon>Metazoa</taxon>
        <taxon>Ecdysozoa</taxon>
        <taxon>Arthropoda</taxon>
        <taxon>Crustacea</taxon>
        <taxon>Multicrustacea</taxon>
        <taxon>Malacostraca</taxon>
        <taxon>Eumalacostraca</taxon>
        <taxon>Eucarida</taxon>
        <taxon>Decapoda</taxon>
        <taxon>Pleocyemata</taxon>
        <taxon>Brachyura</taxon>
        <taxon>Eubrachyura</taxon>
        <taxon>Portunoidea</taxon>
        <taxon>Portunidae</taxon>
        <taxon>Portuninae</taxon>
        <taxon>Portunus</taxon>
    </lineage>
</organism>
<reference evidence="1 2" key="1">
    <citation type="submission" date="2019-05" db="EMBL/GenBank/DDBJ databases">
        <title>Another draft genome of Portunus trituberculatus and its Hox gene families provides insights of decapod evolution.</title>
        <authorList>
            <person name="Jeong J.-H."/>
            <person name="Song I."/>
            <person name="Kim S."/>
            <person name="Choi T."/>
            <person name="Kim D."/>
            <person name="Ryu S."/>
            <person name="Kim W."/>
        </authorList>
    </citation>
    <scope>NUCLEOTIDE SEQUENCE [LARGE SCALE GENOMIC DNA]</scope>
    <source>
        <tissue evidence="1">Muscle</tissue>
    </source>
</reference>
<dbReference type="AlphaFoldDB" id="A0A5B7EAQ4"/>